<name>A0AAD7TPS4_9APHY</name>
<reference evidence="3" key="1">
    <citation type="submission" date="2022-11" db="EMBL/GenBank/DDBJ databases">
        <title>Genome Sequence of Cubamyces cubensis.</title>
        <authorList>
            <person name="Buettner E."/>
        </authorList>
    </citation>
    <scope>NUCLEOTIDE SEQUENCE</scope>
    <source>
        <strain evidence="3">MPL-01</strain>
    </source>
</reference>
<proteinExistence type="predicted"/>
<feature type="region of interest" description="Disordered" evidence="2">
    <location>
        <begin position="1265"/>
        <end position="1341"/>
    </location>
</feature>
<organism evidence="3 4">
    <name type="scientific">Trametes cubensis</name>
    <dbReference type="NCBI Taxonomy" id="1111947"/>
    <lineage>
        <taxon>Eukaryota</taxon>
        <taxon>Fungi</taxon>
        <taxon>Dikarya</taxon>
        <taxon>Basidiomycota</taxon>
        <taxon>Agaricomycotina</taxon>
        <taxon>Agaricomycetes</taxon>
        <taxon>Polyporales</taxon>
        <taxon>Polyporaceae</taxon>
        <taxon>Trametes</taxon>
    </lineage>
</organism>
<evidence type="ECO:0000313" key="4">
    <source>
        <dbReference type="Proteomes" id="UP001215151"/>
    </source>
</evidence>
<evidence type="ECO:0000256" key="2">
    <source>
        <dbReference type="SAM" id="MobiDB-lite"/>
    </source>
</evidence>
<feature type="compositionally biased region" description="Polar residues" evidence="2">
    <location>
        <begin position="1276"/>
        <end position="1289"/>
    </location>
</feature>
<dbReference type="Proteomes" id="UP001215151">
    <property type="component" value="Unassembled WGS sequence"/>
</dbReference>
<sequence>MAHGQDSHKASSATYWEQVPDALDDSGQPLWTCRLCGDKTFRRTRSKPVHENSVLHQSLLREAELRANEESTIAQYNALERDSQGRRAMVEDATQSLLATLAHVPRPTRPPSPEQPSFDWGLCNPEEHEASRPFTFEQEVTRTVAQALLDRFESDAEEEEREEGHIDEEIQVFEPSVVVDDGEDGPPPNMRKRALPQDDAQIRRHWFPWHDKITCTLDVLTHLPRSVFSQRQLDLFLWLLRVNDVEDVPSVRHMLRLNASLQRACGIDSIAYKGVLGHTYYVNALDQIIAQEMANPRVRPHLSFYPENTGGKHLSEARQGARWLNEVPDEYLTPMIRVGAKDFYVHEPLMGDDGTVRMPMRWFMRVEGGVHVLYAKCWDMQPVLSDVGSGWRVIQNDAHEIAATRLLKNFPELCTAADLHNLPPPSRIFDVILTPSCGETPSRSPWTYTDPVTGNPWRQRAKGHRVVAFPLWMYCDDTSGNLSKKWNEHNSVLITAAGLPREQAQKEYNIHFLTTSNIAPPLEMMDGVVDQLLAAQKDGIWAWDCVLNEPILVIPSVLALLGDNPMQSEFACHIGLQAKFFCRNCWVKGRDVAEEQGADHTAPDDAGSLASDESQGAFGTHTQPSDADLTAIHHDASDVDSDGTPSAPASVAKGKKKGRAKRALESMSDMVSRVTAFLKPGIPRNKHETAKKLQSYFALAAVPGTKTKIKDERTNSGIKDTLQLAHLENLFRSYKNKKGYTAKQAALSAAMAQLPETTTNPIWRIQELDAHQDTPVEVLHVVLLGFVKYFWRDLVQGQLKNKDALKDLLATRLSSLDVAGLGISPLAGKTLVQYAGSLTGRDFRAIAQVAPFVIYDMVSHECYQAWVALARLVPLIWQPHIENVAEHLAILKKEINYFLLSTARWTVRWFNKPKFHIILHLVEHVRRFGPAGLFATEAFESFNAVIRAKSVHSNRQAPSRDIARAFAQSNRIRHLLSGGWFMHEDVSAAGHSSGSDGVEMAPAARRPFLFDRSHWRTAGAGPLSLVQEHSTVTEYLGFPPSTTHHSERAMSCTWAKGEAQSLANLKTGKHLPHLVASYGAKRFKTCRTVILSNGDKCLPGSFVVARTSRQPDQTFVGRIDEILTPLGSISDLNRQASHALLQVSDVSRPAGLYGMPYVDLRAQHALVPTQDLLCTVNVQHDCATYQCTATGTVQVRQERILTGQTKAAVVHQRPTEGFVLNIAQMRDALHLRRYRPTAPELISDDVVMMGVAKEVNIQKSNRAELVQPSTEEMPENINSATDAQRSYSTGRGARKVSRGRRGALGGQMSRGGRGGTSVVHSGRGGTSTTGSNLRSHLSDPV</sequence>
<protein>
    <submittedName>
        <fullName evidence="3">Uncharacterized protein</fullName>
    </submittedName>
</protein>
<evidence type="ECO:0000256" key="1">
    <source>
        <dbReference type="SAM" id="Coils"/>
    </source>
</evidence>
<feature type="region of interest" description="Disordered" evidence="2">
    <location>
        <begin position="596"/>
        <end position="665"/>
    </location>
</feature>
<dbReference type="EMBL" id="JAPEVG010000222">
    <property type="protein sequence ID" value="KAJ8473460.1"/>
    <property type="molecule type" value="Genomic_DNA"/>
</dbReference>
<dbReference type="PANTHER" id="PTHR31912:SF34">
    <property type="entry name" value="NOTOCHORD-RELATED PROTEIN"/>
    <property type="match status" value="1"/>
</dbReference>
<feature type="compositionally biased region" description="Basic residues" evidence="2">
    <location>
        <begin position="1292"/>
        <end position="1301"/>
    </location>
</feature>
<keyword evidence="1" id="KW-0175">Coiled coil</keyword>
<gene>
    <name evidence="3" type="ORF">ONZ51_g7853</name>
</gene>
<feature type="coiled-coil region" evidence="1">
    <location>
        <begin position="142"/>
        <end position="169"/>
    </location>
</feature>
<comment type="caution">
    <text evidence="3">The sequence shown here is derived from an EMBL/GenBank/DDBJ whole genome shotgun (WGS) entry which is preliminary data.</text>
</comment>
<feature type="compositionally biased region" description="Gly residues" evidence="2">
    <location>
        <begin position="1302"/>
        <end position="1315"/>
    </location>
</feature>
<evidence type="ECO:0000313" key="3">
    <source>
        <dbReference type="EMBL" id="KAJ8473460.1"/>
    </source>
</evidence>
<dbReference type="PANTHER" id="PTHR31912">
    <property type="entry name" value="IP13529P"/>
    <property type="match status" value="1"/>
</dbReference>
<accession>A0AAD7TPS4</accession>
<keyword evidence="4" id="KW-1185">Reference proteome</keyword>